<keyword evidence="5 12" id="KW-0658">Purine biosynthesis</keyword>
<feature type="binding site" evidence="12">
    <location>
        <position position="239"/>
    </location>
    <ligand>
        <name>NADP(+)</name>
        <dbReference type="ChEBI" id="CHEBI:58349"/>
    </ligand>
</feature>
<keyword evidence="9 12" id="KW-0368">Histidine biosynthesis</keyword>
<dbReference type="EC" id="1.5.1.5" evidence="12"/>
<comment type="similarity">
    <text evidence="12">Belongs to the tetrahydrofolate dehydrogenase/cyclohydrolase family.</text>
</comment>
<dbReference type="InterPro" id="IPR000672">
    <property type="entry name" value="THF_DH/CycHdrlase"/>
</dbReference>
<comment type="pathway">
    <text evidence="1 12">One-carbon metabolism; tetrahydrofolate interconversion.</text>
</comment>
<dbReference type="SUPFAM" id="SSF51735">
    <property type="entry name" value="NAD(P)-binding Rossmann-fold domains"/>
    <property type="match status" value="1"/>
</dbReference>
<evidence type="ECO:0000256" key="11">
    <source>
        <dbReference type="ARBA" id="ARBA00023268"/>
    </source>
</evidence>
<gene>
    <name evidence="12 15" type="primary">folD</name>
    <name evidence="15" type="ORF">GCM10011365_01280</name>
</gene>
<sequence>MPNQAMSHSAQILDGKKVSKALQSSLSLQIKKRVDAGFDAPGLAVVLVGNDEASAVYVNNKIKACERTGIRSKSYHLPRQTSAVALYNLIDELNENPQVHGILVQLPLPEHIDETEVTNRINPKKDVDGFHAVNVGHLALRQPGLRPCTPRGVITLLHHYHIDPKGHHCVIVGASNIVGRPLLLEMLFAGATVTSCHRFTRNLEQHVAQADILCVAVGNPNVVNAEWIKPGAIVIDIGINRMTDGSLAGDIDYKVACQKAGWITPVPGGIGPMTVATLMQNTFEASLLS</sequence>
<accession>A0A917FGX5</accession>
<dbReference type="GO" id="GO:0000105">
    <property type="term" value="P:L-histidine biosynthetic process"/>
    <property type="evidence" value="ECO:0007669"/>
    <property type="project" value="UniProtKB-KW"/>
</dbReference>
<comment type="subunit">
    <text evidence="2 12">Homodimer.</text>
</comment>
<dbReference type="CDD" id="cd01080">
    <property type="entry name" value="NAD_bind_m-THF_DH_Cyclohyd"/>
    <property type="match status" value="1"/>
</dbReference>
<dbReference type="NCBIfam" id="NF008058">
    <property type="entry name" value="PRK10792.1"/>
    <property type="match status" value="1"/>
</dbReference>
<comment type="function">
    <text evidence="12">Catalyzes the oxidation of 5,10-methylenetetrahydrofolate to 5,10-methenyltetrahydrofolate and then the hydrolysis of 5,10-methenyltetrahydrofolate to 10-formyltetrahydrofolate.</text>
</comment>
<dbReference type="GO" id="GO:0035999">
    <property type="term" value="P:tetrahydrofolate interconversion"/>
    <property type="evidence" value="ECO:0007669"/>
    <property type="project" value="UniProtKB-UniRule"/>
</dbReference>
<comment type="catalytic activity">
    <reaction evidence="12">
        <text>(6R)-5,10-methylene-5,6,7,8-tetrahydrofolate + NADP(+) = (6R)-5,10-methenyltetrahydrofolate + NADPH</text>
        <dbReference type="Rhea" id="RHEA:22812"/>
        <dbReference type="ChEBI" id="CHEBI:15636"/>
        <dbReference type="ChEBI" id="CHEBI:57455"/>
        <dbReference type="ChEBI" id="CHEBI:57783"/>
        <dbReference type="ChEBI" id="CHEBI:58349"/>
        <dbReference type="EC" id="1.5.1.5"/>
    </reaction>
</comment>
<evidence type="ECO:0000256" key="12">
    <source>
        <dbReference type="HAMAP-Rule" id="MF_01576"/>
    </source>
</evidence>
<keyword evidence="8 12" id="KW-0560">Oxidoreductase</keyword>
<dbReference type="InterPro" id="IPR036291">
    <property type="entry name" value="NAD(P)-bd_dom_sf"/>
</dbReference>
<dbReference type="Proteomes" id="UP000605253">
    <property type="component" value="Unassembled WGS sequence"/>
</dbReference>
<evidence type="ECO:0000256" key="4">
    <source>
        <dbReference type="ARBA" id="ARBA00022605"/>
    </source>
</evidence>
<dbReference type="HAMAP" id="MF_01576">
    <property type="entry name" value="THF_DHG_CYH"/>
    <property type="match status" value="1"/>
</dbReference>
<dbReference type="Pfam" id="PF02882">
    <property type="entry name" value="THF_DHG_CYH_C"/>
    <property type="match status" value="1"/>
</dbReference>
<proteinExistence type="inferred from homology"/>
<dbReference type="EMBL" id="BMEO01000001">
    <property type="protein sequence ID" value="GGF84087.1"/>
    <property type="molecule type" value="Genomic_DNA"/>
</dbReference>
<keyword evidence="7 12" id="KW-0521">NADP</keyword>
<dbReference type="GO" id="GO:0006164">
    <property type="term" value="P:purine nucleotide biosynthetic process"/>
    <property type="evidence" value="ECO:0007669"/>
    <property type="project" value="UniProtKB-KW"/>
</dbReference>
<keyword evidence="3 12" id="KW-0554">One-carbon metabolism</keyword>
<protein>
    <recommendedName>
        <fullName evidence="12">Bifunctional protein FolD</fullName>
    </recommendedName>
    <domain>
        <recommendedName>
            <fullName evidence="12">Methylenetetrahydrofolate dehydrogenase</fullName>
            <ecNumber evidence="12">1.5.1.5</ecNumber>
        </recommendedName>
    </domain>
    <domain>
        <recommendedName>
            <fullName evidence="12">Methenyltetrahydrofolate cyclohydrolase</fullName>
            <ecNumber evidence="12">3.5.4.9</ecNumber>
        </recommendedName>
    </domain>
</protein>
<evidence type="ECO:0000313" key="16">
    <source>
        <dbReference type="Proteomes" id="UP000605253"/>
    </source>
</evidence>
<reference evidence="15" key="1">
    <citation type="journal article" date="2014" name="Int. J. Syst. Evol. Microbiol.">
        <title>Complete genome sequence of Corynebacterium casei LMG S-19264T (=DSM 44701T), isolated from a smear-ripened cheese.</title>
        <authorList>
            <consortium name="US DOE Joint Genome Institute (JGI-PGF)"/>
            <person name="Walter F."/>
            <person name="Albersmeier A."/>
            <person name="Kalinowski J."/>
            <person name="Ruckert C."/>
        </authorList>
    </citation>
    <scope>NUCLEOTIDE SEQUENCE</scope>
    <source>
        <strain evidence="15">CGMCC 1.12181</strain>
    </source>
</reference>
<evidence type="ECO:0000259" key="13">
    <source>
        <dbReference type="Pfam" id="PF00763"/>
    </source>
</evidence>
<evidence type="ECO:0000256" key="7">
    <source>
        <dbReference type="ARBA" id="ARBA00022857"/>
    </source>
</evidence>
<dbReference type="SUPFAM" id="SSF53223">
    <property type="entry name" value="Aminoacid dehydrogenase-like, N-terminal domain"/>
    <property type="match status" value="1"/>
</dbReference>
<dbReference type="PANTHER" id="PTHR48099:SF5">
    <property type="entry name" value="C-1-TETRAHYDROFOLATE SYNTHASE, CYTOPLASMIC"/>
    <property type="match status" value="1"/>
</dbReference>
<dbReference type="Gene3D" id="3.40.50.720">
    <property type="entry name" value="NAD(P)-binding Rossmann-like Domain"/>
    <property type="match status" value="1"/>
</dbReference>
<feature type="domain" description="Tetrahydrofolate dehydrogenase/cyclohydrolase NAD(P)-binding" evidence="14">
    <location>
        <begin position="147"/>
        <end position="285"/>
    </location>
</feature>
<dbReference type="FunFam" id="3.40.50.10860:FF:000005">
    <property type="entry name" value="C-1-tetrahydrofolate synthase, cytoplasmic, putative"/>
    <property type="match status" value="1"/>
</dbReference>
<keyword evidence="6 12" id="KW-0378">Hydrolase</keyword>
<name>A0A917FGX5_9GAMM</name>
<keyword evidence="16" id="KW-1185">Reference proteome</keyword>
<dbReference type="GO" id="GO:0009086">
    <property type="term" value="P:methionine biosynthetic process"/>
    <property type="evidence" value="ECO:0007669"/>
    <property type="project" value="UniProtKB-KW"/>
</dbReference>
<dbReference type="EC" id="3.5.4.9" evidence="12"/>
<feature type="domain" description="Tetrahydrofolate dehydrogenase/cyclohydrolase catalytic" evidence="13">
    <location>
        <begin position="13"/>
        <end position="128"/>
    </location>
</feature>
<dbReference type="InterPro" id="IPR020631">
    <property type="entry name" value="THF_DH/CycHdrlase_NAD-bd_dom"/>
</dbReference>
<comment type="caution">
    <text evidence="15">The sequence shown here is derived from an EMBL/GenBank/DDBJ whole genome shotgun (WGS) entry which is preliminary data.</text>
</comment>
<keyword evidence="10 12" id="KW-0486">Methionine biosynthesis</keyword>
<keyword evidence="4 12" id="KW-0028">Amino-acid biosynthesis</keyword>
<evidence type="ECO:0000313" key="15">
    <source>
        <dbReference type="EMBL" id="GGF84087.1"/>
    </source>
</evidence>
<dbReference type="PANTHER" id="PTHR48099">
    <property type="entry name" value="C-1-TETRAHYDROFOLATE SYNTHASE, CYTOPLASMIC-RELATED"/>
    <property type="match status" value="1"/>
</dbReference>
<dbReference type="InterPro" id="IPR046346">
    <property type="entry name" value="Aminoacid_DH-like_N_sf"/>
</dbReference>
<dbReference type="PRINTS" id="PR00085">
    <property type="entry name" value="THFDHDRGNASE"/>
</dbReference>
<evidence type="ECO:0000256" key="10">
    <source>
        <dbReference type="ARBA" id="ARBA00023167"/>
    </source>
</evidence>
<evidence type="ECO:0000256" key="2">
    <source>
        <dbReference type="ARBA" id="ARBA00011738"/>
    </source>
</evidence>
<organism evidence="15 16">
    <name type="scientific">Marinicella pacifica</name>
    <dbReference type="NCBI Taxonomy" id="1171543"/>
    <lineage>
        <taxon>Bacteria</taxon>
        <taxon>Pseudomonadati</taxon>
        <taxon>Pseudomonadota</taxon>
        <taxon>Gammaproteobacteria</taxon>
        <taxon>Lysobacterales</taxon>
        <taxon>Marinicellaceae</taxon>
        <taxon>Marinicella</taxon>
    </lineage>
</organism>
<dbReference type="FunFam" id="3.40.50.720:FF:000094">
    <property type="entry name" value="Bifunctional protein FolD"/>
    <property type="match status" value="1"/>
</dbReference>
<evidence type="ECO:0000256" key="6">
    <source>
        <dbReference type="ARBA" id="ARBA00022801"/>
    </source>
</evidence>
<evidence type="ECO:0000256" key="9">
    <source>
        <dbReference type="ARBA" id="ARBA00023102"/>
    </source>
</evidence>
<evidence type="ECO:0000259" key="14">
    <source>
        <dbReference type="Pfam" id="PF02882"/>
    </source>
</evidence>
<dbReference type="Pfam" id="PF00763">
    <property type="entry name" value="THF_DHG_CYH"/>
    <property type="match status" value="1"/>
</dbReference>
<dbReference type="GO" id="GO:0005829">
    <property type="term" value="C:cytosol"/>
    <property type="evidence" value="ECO:0007669"/>
    <property type="project" value="TreeGrafter"/>
</dbReference>
<evidence type="ECO:0000256" key="5">
    <source>
        <dbReference type="ARBA" id="ARBA00022755"/>
    </source>
</evidence>
<evidence type="ECO:0000256" key="3">
    <source>
        <dbReference type="ARBA" id="ARBA00022563"/>
    </source>
</evidence>
<dbReference type="InterPro" id="IPR020867">
    <property type="entry name" value="THF_DH/CycHdrlase_CS"/>
</dbReference>
<dbReference type="RefSeq" id="WP_229728196.1">
    <property type="nucleotide sequence ID" value="NZ_BMEO01000001.1"/>
</dbReference>
<feature type="binding site" evidence="12">
    <location>
        <begin position="173"/>
        <end position="175"/>
    </location>
    <ligand>
        <name>NADP(+)</name>
        <dbReference type="ChEBI" id="CHEBI:58349"/>
    </ligand>
</feature>
<comment type="caution">
    <text evidence="12">Lacks conserved residue(s) required for the propagation of feature annotation.</text>
</comment>
<evidence type="ECO:0000256" key="8">
    <source>
        <dbReference type="ARBA" id="ARBA00023002"/>
    </source>
</evidence>
<dbReference type="InterPro" id="IPR020630">
    <property type="entry name" value="THF_DH/CycHdrlase_cat_dom"/>
</dbReference>
<dbReference type="AlphaFoldDB" id="A0A917FGX5"/>
<dbReference type="Gene3D" id="3.40.50.10860">
    <property type="entry name" value="Leucine Dehydrogenase, chain A, domain 1"/>
    <property type="match status" value="1"/>
</dbReference>
<dbReference type="PROSITE" id="PS00767">
    <property type="entry name" value="THF_DHG_CYH_2"/>
    <property type="match status" value="1"/>
</dbReference>
<reference evidence="15" key="2">
    <citation type="submission" date="2020-09" db="EMBL/GenBank/DDBJ databases">
        <authorList>
            <person name="Sun Q."/>
            <person name="Zhou Y."/>
        </authorList>
    </citation>
    <scope>NUCLEOTIDE SEQUENCE</scope>
    <source>
        <strain evidence="15">CGMCC 1.12181</strain>
    </source>
</reference>
<evidence type="ECO:0000256" key="1">
    <source>
        <dbReference type="ARBA" id="ARBA00004777"/>
    </source>
</evidence>
<dbReference type="GO" id="GO:0004477">
    <property type="term" value="F:methenyltetrahydrofolate cyclohydrolase activity"/>
    <property type="evidence" value="ECO:0007669"/>
    <property type="project" value="UniProtKB-UniRule"/>
</dbReference>
<keyword evidence="11 12" id="KW-0511">Multifunctional enzyme</keyword>
<dbReference type="GO" id="GO:0004488">
    <property type="term" value="F:methylenetetrahydrofolate dehydrogenase (NADP+) activity"/>
    <property type="evidence" value="ECO:0007669"/>
    <property type="project" value="UniProtKB-UniRule"/>
</dbReference>
<comment type="catalytic activity">
    <reaction evidence="12">
        <text>(6R)-5,10-methenyltetrahydrofolate + H2O = (6R)-10-formyltetrahydrofolate + H(+)</text>
        <dbReference type="Rhea" id="RHEA:23700"/>
        <dbReference type="ChEBI" id="CHEBI:15377"/>
        <dbReference type="ChEBI" id="CHEBI:15378"/>
        <dbReference type="ChEBI" id="CHEBI:57455"/>
        <dbReference type="ChEBI" id="CHEBI:195366"/>
        <dbReference type="EC" id="3.5.4.9"/>
    </reaction>
</comment>